<comment type="caution">
    <text evidence="3">The sequence shown here is derived from an EMBL/GenBank/DDBJ whole genome shotgun (WGS) entry which is preliminary data.</text>
</comment>
<feature type="region of interest" description="Disordered" evidence="1">
    <location>
        <begin position="779"/>
        <end position="801"/>
    </location>
</feature>
<gene>
    <name evidence="3" type="ORF">N1851_027390</name>
</gene>
<proteinExistence type="predicted"/>
<dbReference type="Pfam" id="PF18758">
    <property type="entry name" value="KDZ"/>
    <property type="match status" value="1"/>
</dbReference>
<sequence length="801" mass="91413">MSEKTDKSMGDSDDNLEVEEACLDAILADLHDTETLLSTSSPKSRVSSPLKIVISRSALDLKLQLLKESLMEDPLDCSVEALTVPRTWEMRQTLSDEKWETARPHLLDLMLSAEKPLLELCDHCNMEQAVIRCRDCLPKQRFCSKCDVFHHQSCVLHNRDSLVEGFYTAIPPTCYALRNDDGTHTLSEQARLLPVVRPSNICSCDAADITVCTGRDITLVTMNGRYDLSLPTGTCRSCLKSWTPGLKDLQASGYWPGNVVFHTLYAIDVFKTFEELKVTAPGLSRQAFVKMLEQRSRTFGRAGSVSGDGLQRSFLEWTYCRHEKDKLLHKKHFSCPACAEDVAAISLDGNRKMYRFSRTKGLGENAFFEGAFFAKDKDVADFVQLIRNRVQPESGKGVCGKSQWTAARETAKKSGSKVDEEGVEVAVCRHGILFKALNMFRGEIFAYPLFLQKELAMAYKIQFICTDIMCKYYPYLQKVCKSFPELLPLLQNRPFLSVMHAKGHSGKCEVQWGGRNQEGAARTDMITIHAQGWNERKKKNLHKYLSQRYVKTLKRTEDVAEEIETLKSDLELNDEDILQWVKDVNEWAAATPTNITPQDAPGLQRLMESLALSIQQKKQEKYRQNDSSKARHRIRSKIQKEKNKLNEVIGFYNMLVQEEEAVPAIDIILAAECPLWPWDKESDIPLKKKKQVFDKLNLLHRLREEDGLLLKEMQQHWQSLCRYSRQLKEDITRHTPEAGDGMRCILKAELHTIKRHMTEVQSVYKTIVVMGNVLHEEEMEEEEEVSFEGAMDSDTSSDDEI</sequence>
<dbReference type="PANTHER" id="PTHR33104">
    <property type="entry name" value="SI:DKEY-29D5.2"/>
    <property type="match status" value="1"/>
</dbReference>
<name>A0AA47NUC4_MERPO</name>
<protein>
    <recommendedName>
        <fullName evidence="2">CxC3 like cysteine cluster domain-containing protein</fullName>
    </recommendedName>
</protein>
<dbReference type="Proteomes" id="UP001174136">
    <property type="component" value="Unassembled WGS sequence"/>
</dbReference>
<evidence type="ECO:0000256" key="1">
    <source>
        <dbReference type="SAM" id="MobiDB-lite"/>
    </source>
</evidence>
<evidence type="ECO:0000313" key="3">
    <source>
        <dbReference type="EMBL" id="KAK0136492.1"/>
    </source>
</evidence>
<dbReference type="AlphaFoldDB" id="A0AA47NUC4"/>
<dbReference type="EMBL" id="JAOPHQ010005150">
    <property type="protein sequence ID" value="KAK0136492.1"/>
    <property type="molecule type" value="Genomic_DNA"/>
</dbReference>
<evidence type="ECO:0000313" key="4">
    <source>
        <dbReference type="Proteomes" id="UP001174136"/>
    </source>
</evidence>
<dbReference type="PANTHER" id="PTHR33104:SF2">
    <property type="entry name" value="CXC3 LIKE CYSTEINE CLUSTER DOMAIN-CONTAINING PROTEIN"/>
    <property type="match status" value="1"/>
</dbReference>
<organism evidence="3 4">
    <name type="scientific">Merluccius polli</name>
    <name type="common">Benguela hake</name>
    <name type="synonym">Merluccius cadenati</name>
    <dbReference type="NCBI Taxonomy" id="89951"/>
    <lineage>
        <taxon>Eukaryota</taxon>
        <taxon>Metazoa</taxon>
        <taxon>Chordata</taxon>
        <taxon>Craniata</taxon>
        <taxon>Vertebrata</taxon>
        <taxon>Euteleostomi</taxon>
        <taxon>Actinopterygii</taxon>
        <taxon>Neopterygii</taxon>
        <taxon>Teleostei</taxon>
        <taxon>Neoteleostei</taxon>
        <taxon>Acanthomorphata</taxon>
        <taxon>Zeiogadaria</taxon>
        <taxon>Gadariae</taxon>
        <taxon>Gadiformes</taxon>
        <taxon>Gadoidei</taxon>
        <taxon>Merlucciidae</taxon>
        <taxon>Merluccius</taxon>
    </lineage>
</organism>
<dbReference type="InterPro" id="IPR040521">
    <property type="entry name" value="KDZ"/>
</dbReference>
<dbReference type="Pfam" id="PF18804">
    <property type="entry name" value="CxC3"/>
    <property type="match status" value="1"/>
</dbReference>
<dbReference type="CDD" id="cd19757">
    <property type="entry name" value="Bbox1"/>
    <property type="match status" value="1"/>
</dbReference>
<accession>A0AA47NUC4</accession>
<keyword evidence="4" id="KW-1185">Reference proteome</keyword>
<evidence type="ECO:0000259" key="2">
    <source>
        <dbReference type="Pfam" id="PF18804"/>
    </source>
</evidence>
<reference evidence="3" key="1">
    <citation type="journal article" date="2023" name="Front. Mar. Sci.">
        <title>A new Merluccius polli reference genome to investigate the effects of global change in West African waters.</title>
        <authorList>
            <person name="Mateo J.L."/>
            <person name="Blanco-Fernandez C."/>
            <person name="Garcia-Vazquez E."/>
            <person name="Machado-Schiaffino G."/>
        </authorList>
    </citation>
    <scope>NUCLEOTIDE SEQUENCE</scope>
    <source>
        <strain evidence="3">C29</strain>
        <tissue evidence="3">Fin</tissue>
    </source>
</reference>
<dbReference type="InterPro" id="IPR040564">
    <property type="entry name" value="CxC3-like"/>
</dbReference>
<feature type="domain" description="CxC3 like cysteine cluster" evidence="2">
    <location>
        <begin position="193"/>
        <end position="296"/>
    </location>
</feature>